<dbReference type="STRING" id="1921764.BSR28_00200"/>
<organism evidence="3 4">
    <name type="scientific">Boudabousia liubingyangii</name>
    <dbReference type="NCBI Taxonomy" id="1921764"/>
    <lineage>
        <taxon>Bacteria</taxon>
        <taxon>Bacillati</taxon>
        <taxon>Actinomycetota</taxon>
        <taxon>Actinomycetes</taxon>
        <taxon>Actinomycetales</taxon>
        <taxon>Actinomycetaceae</taxon>
        <taxon>Boudabousia</taxon>
    </lineage>
</organism>
<dbReference type="Proteomes" id="UP000186785">
    <property type="component" value="Unassembled WGS sequence"/>
</dbReference>
<dbReference type="PANTHER" id="PTHR30486:SF6">
    <property type="entry name" value="TYPE IV PILUS RETRACTATION ATPASE PILT"/>
    <property type="match status" value="1"/>
</dbReference>
<evidence type="ECO:0000313" key="4">
    <source>
        <dbReference type="Proteomes" id="UP000186785"/>
    </source>
</evidence>
<dbReference type="OrthoDB" id="9810761at2"/>
<dbReference type="InterPro" id="IPR001482">
    <property type="entry name" value="T2SS/T4SS_dom"/>
</dbReference>
<comment type="similarity">
    <text evidence="1">Belongs to the GSP E family.</text>
</comment>
<dbReference type="GO" id="GO:0016887">
    <property type="term" value="F:ATP hydrolysis activity"/>
    <property type="evidence" value="ECO:0007669"/>
    <property type="project" value="InterPro"/>
</dbReference>
<dbReference type="EMBL" id="MQSV01000001">
    <property type="protein sequence ID" value="OKL49798.1"/>
    <property type="molecule type" value="Genomic_DNA"/>
</dbReference>
<reference evidence="3 4" key="1">
    <citation type="submission" date="2016-11" db="EMBL/GenBank/DDBJ databases">
        <title>Actinomyces gypaetusis sp. nov. isolated from the vulture Gypaetus barbatus in Qinghai Tibet Plateau China.</title>
        <authorList>
            <person name="Meng X."/>
        </authorList>
    </citation>
    <scope>NUCLEOTIDE SEQUENCE [LARGE SCALE GENOMIC DNA]</scope>
    <source>
        <strain evidence="3 4">VUL4_2</strain>
    </source>
</reference>
<evidence type="ECO:0000313" key="3">
    <source>
        <dbReference type="EMBL" id="OKL49798.1"/>
    </source>
</evidence>
<keyword evidence="4" id="KW-1185">Reference proteome</keyword>
<sequence length="407" mass="44817">MDLSNLETKVRQQVRLEQIDPQYEQGRLAELITEVVRQEEIATASPFTEEDQRSSLINKLINTISGFGPLQQYLDDPEVEEIWCNHPQRIFVARKGVPELTPVLLEEAEVRNLVERMLLASGRRIDISSPFVDATLPGGERLHVVIPPIVNRHWTFNIRKHLVGARKVKELVPLGTLTQGLADFLAAAVKAGLTILVSGATQAGKTTLMRALAGEIPSSERIITCEEVFELGLGNFDLISMQTRPPTLEGRGEVQLRDLVKESLRMRPERLIIGEVRGAESLDMIIALNAGIPGMCTLHANSAREALNKLSVLPLLAGENVTSQFVVPTLAMSIDLVIHINRDNQGHRYISEVIHVPGRSENGVIETATLYSSDGKQAQAGSGGYQLDARFERIGQKASELLARVGQ</sequence>
<proteinExistence type="inferred from homology"/>
<gene>
    <name evidence="3" type="ORF">BSR29_02285</name>
</gene>
<protein>
    <submittedName>
        <fullName evidence="3">Pilus assembly protein CpaF</fullName>
    </submittedName>
</protein>
<dbReference type="SUPFAM" id="SSF52540">
    <property type="entry name" value="P-loop containing nucleoside triphosphate hydrolases"/>
    <property type="match status" value="1"/>
</dbReference>
<accession>A0A1Q5PQA2</accession>
<evidence type="ECO:0000259" key="2">
    <source>
        <dbReference type="Pfam" id="PF00437"/>
    </source>
</evidence>
<dbReference type="Gene3D" id="3.40.50.300">
    <property type="entry name" value="P-loop containing nucleotide triphosphate hydrolases"/>
    <property type="match status" value="1"/>
</dbReference>
<dbReference type="InterPro" id="IPR027417">
    <property type="entry name" value="P-loop_NTPase"/>
</dbReference>
<dbReference type="PANTHER" id="PTHR30486">
    <property type="entry name" value="TWITCHING MOTILITY PROTEIN PILT"/>
    <property type="match status" value="1"/>
</dbReference>
<dbReference type="AlphaFoldDB" id="A0A1Q5PQA2"/>
<evidence type="ECO:0000256" key="1">
    <source>
        <dbReference type="ARBA" id="ARBA00006611"/>
    </source>
</evidence>
<dbReference type="CDD" id="cd01130">
    <property type="entry name" value="VirB11-like_ATPase"/>
    <property type="match status" value="1"/>
</dbReference>
<dbReference type="InterPro" id="IPR050921">
    <property type="entry name" value="T4SS_GSP_E_ATPase"/>
</dbReference>
<dbReference type="Gene3D" id="3.30.450.380">
    <property type="match status" value="1"/>
</dbReference>
<comment type="caution">
    <text evidence="3">The sequence shown here is derived from an EMBL/GenBank/DDBJ whole genome shotgun (WGS) entry which is preliminary data.</text>
</comment>
<name>A0A1Q5PQA2_9ACTO</name>
<dbReference type="Pfam" id="PF00437">
    <property type="entry name" value="T2SSE"/>
    <property type="match status" value="1"/>
</dbReference>
<feature type="domain" description="Bacterial type II secretion system protein E" evidence="2">
    <location>
        <begin position="66"/>
        <end position="339"/>
    </location>
</feature>